<reference evidence="2 3" key="1">
    <citation type="journal article" date="2018" name="PLoS ONE">
        <title>The draft genome of Kipferlia bialata reveals reductive genome evolution in fornicate parasites.</title>
        <authorList>
            <person name="Tanifuji G."/>
            <person name="Takabayashi S."/>
            <person name="Kume K."/>
            <person name="Takagi M."/>
            <person name="Nakayama T."/>
            <person name="Kamikawa R."/>
            <person name="Inagaki Y."/>
            <person name="Hashimoto T."/>
        </authorList>
    </citation>
    <scope>NUCLEOTIDE SEQUENCE [LARGE SCALE GENOMIC DNA]</scope>
    <source>
        <strain evidence="2">NY0173</strain>
    </source>
</reference>
<feature type="region of interest" description="Disordered" evidence="1">
    <location>
        <begin position="339"/>
        <end position="372"/>
    </location>
</feature>
<evidence type="ECO:0000313" key="3">
    <source>
        <dbReference type="Proteomes" id="UP000265618"/>
    </source>
</evidence>
<feature type="region of interest" description="Disordered" evidence="1">
    <location>
        <begin position="1"/>
        <end position="35"/>
    </location>
</feature>
<accession>A0A9K3CNH2</accession>
<dbReference type="Proteomes" id="UP000265618">
    <property type="component" value="Unassembled WGS sequence"/>
</dbReference>
<comment type="caution">
    <text evidence="2">The sequence shown here is derived from an EMBL/GenBank/DDBJ whole genome shotgun (WGS) entry which is preliminary data.</text>
</comment>
<evidence type="ECO:0000313" key="2">
    <source>
        <dbReference type="EMBL" id="GIQ79716.1"/>
    </source>
</evidence>
<feature type="compositionally biased region" description="Basic residues" evidence="1">
    <location>
        <begin position="910"/>
        <end position="924"/>
    </location>
</feature>
<keyword evidence="3" id="KW-1185">Reference proteome</keyword>
<sequence>MADVVVRGPVANKPRQGGQAPTQVGQDHTTHVDSLPGPVLQLSKAERKQIAKLQYQTLQPIYDSGSWGGVSPKDLERVSEEDRRNPCTTLLDLRVSAIIAEYAPRIYHIIYVCPCGVYPKVIRDIIVEDRGCANECEVPNPKSISKWLRRVYPSLGMKKGRLRVKKYPLPPIVSPVPQPVSTLTLYRNSLASPEWLEACMAVLAIEKTREILRDPQSRSKSALAGAFVSVHGPTLLDRLSLCVNGVTVKTIHTLYDSGMEMHRYCDSLRPESVFTALCRLYPSIQRVSRRHIRVQGPLSPTDGNASVSVTGSATLTPSASVSGADCRGLSETVEVVDATEGPTAPCVSEDNTQRPVSRLSKHSRRRERERQQMGELRVRYGMGEGEDSHLIGDQVPIVLLSTGPPITGIATAGHFLRERGCHLYTLVRDTPEGVYPRALYGAIADDMGDLLTLLPKGSRGPTQKAFERELLSRCPGVIKSEGRLRVKSESPSPSLKGEREGVPAPHTLGTSARPLTKTAVARAFVSKYGPALMAMGASHPRGLTYEGLATIYQYTMREYVETQSPMHKVPGPSQVVTALCRVYPLSLRRLGPRHVSVCATVQEVVEWTEASLEAGRGILEPETTPAVTESCPPSTTEARVLQMELRRTPCTISSLLLDLHGPKMLEYITTQAGGATTSDIHSLISLYLSRITPSLPADSPIPKPRTVVREMLIRYPSLYMKGKMLRVRGMGGNKVVERDPVVRTRGKSLLWRDPLVLEAPSGSEDKKLPNGSNGSVDSLMQRIKDTGQHSYLNTILGRGSNGSEKYTPITEAMFNTLFGSVIRSGHSVDRAEERGITEAVDDLLWKSTEEYYRDHLGVFVPVSVQSPNRKGGGRRRKIVLPEITVVVSLQGTLVTCWKNSPSFARYLARRKRGKGGKGGKRAAKGPKPVTQGVKSQSVAIEPSREVKQLSECAEPSREPTADAVALASPVALGHATYEERVQGFVDTHWRSIVTDLSAHYKGVSLSHFEDLYAQEMATYMASEPPGTKVPSPRAVVEGISKVYAALKLVEPGYVTLYDVSKVVIPVCVKVDTTDAVVPLVATRPEATSDSSTEVVVGHSSQEHYSLQEIVFTRGVCLIIILCCCYIVC</sequence>
<dbReference type="EMBL" id="BDIP01000045">
    <property type="protein sequence ID" value="GIQ79716.1"/>
    <property type="molecule type" value="Genomic_DNA"/>
</dbReference>
<proteinExistence type="predicted"/>
<name>A0A9K3CNH2_9EUKA</name>
<dbReference type="AlphaFoldDB" id="A0A9K3CNH2"/>
<protein>
    <submittedName>
        <fullName evidence="2">Uncharacterized protein</fullName>
    </submittedName>
</protein>
<organism evidence="2 3">
    <name type="scientific">Kipferlia bialata</name>
    <dbReference type="NCBI Taxonomy" id="797122"/>
    <lineage>
        <taxon>Eukaryota</taxon>
        <taxon>Metamonada</taxon>
        <taxon>Carpediemonas-like organisms</taxon>
        <taxon>Kipferlia</taxon>
    </lineage>
</organism>
<feature type="region of interest" description="Disordered" evidence="1">
    <location>
        <begin position="910"/>
        <end position="940"/>
    </location>
</feature>
<feature type="region of interest" description="Disordered" evidence="1">
    <location>
        <begin position="483"/>
        <end position="511"/>
    </location>
</feature>
<evidence type="ECO:0000256" key="1">
    <source>
        <dbReference type="SAM" id="MobiDB-lite"/>
    </source>
</evidence>
<gene>
    <name evidence="2" type="ORF">KIPB_000399</name>
</gene>